<accession>A0A316KUZ0</accession>
<name>A0A316KUZ0_9FLAO</name>
<dbReference type="AlphaFoldDB" id="A0A316KUZ0"/>
<evidence type="ECO:0008006" key="3">
    <source>
        <dbReference type="Google" id="ProtNLM"/>
    </source>
</evidence>
<dbReference type="Pfam" id="PF07609">
    <property type="entry name" value="DUF1572"/>
    <property type="match status" value="1"/>
</dbReference>
<proteinExistence type="predicted"/>
<dbReference type="InterPro" id="IPR011466">
    <property type="entry name" value="DUF1572"/>
</dbReference>
<reference evidence="1 2" key="1">
    <citation type="submission" date="2018-05" db="EMBL/GenBank/DDBJ databases">
        <title>Complete genome sequence of Flagellimonas aquimarina ECD12 isolated from seaweed Ecklonia cava.</title>
        <authorList>
            <person name="Choi S."/>
            <person name="Seong C."/>
        </authorList>
    </citation>
    <scope>NUCLEOTIDE SEQUENCE [LARGE SCALE GENOMIC DNA]</scope>
    <source>
        <strain evidence="1 2">ECD12</strain>
    </source>
</reference>
<sequence length="178" mass="20766">MNFQENYLKNVVFEFKRYKTMGDKTFAQLSDKEIHWKYQATDNSIAIIIKHIVGNMLSRWTNFLTEDGEKSWRNREMEFEKPYASKVEMMAAWERGWECLFKALNSIDSSNFETKIKIRNKEHTLIEAINRQLAHYPSHVGQLAFLGKMIKGSDWISLSIPKGGSSSFNKKMFGPPKS</sequence>
<evidence type="ECO:0000313" key="2">
    <source>
        <dbReference type="Proteomes" id="UP000245762"/>
    </source>
</evidence>
<dbReference type="Gene3D" id="1.20.120.450">
    <property type="entry name" value="dinb family like domain"/>
    <property type="match status" value="1"/>
</dbReference>
<gene>
    <name evidence="1" type="ORF">DKG77_14740</name>
</gene>
<keyword evidence="2" id="KW-1185">Reference proteome</keyword>
<dbReference type="InterPro" id="IPR034660">
    <property type="entry name" value="DinB/YfiT-like"/>
</dbReference>
<dbReference type="OrthoDB" id="68731at2"/>
<organism evidence="1 2">
    <name type="scientific">Flagellimonas aquimarina</name>
    <dbReference type="NCBI Taxonomy" id="2201895"/>
    <lineage>
        <taxon>Bacteria</taxon>
        <taxon>Pseudomonadati</taxon>
        <taxon>Bacteroidota</taxon>
        <taxon>Flavobacteriia</taxon>
        <taxon>Flavobacteriales</taxon>
        <taxon>Flavobacteriaceae</taxon>
        <taxon>Flagellimonas</taxon>
    </lineage>
</organism>
<dbReference type="EMBL" id="QGEG01000004">
    <property type="protein sequence ID" value="PWL37564.1"/>
    <property type="molecule type" value="Genomic_DNA"/>
</dbReference>
<dbReference type="Proteomes" id="UP000245762">
    <property type="component" value="Unassembled WGS sequence"/>
</dbReference>
<evidence type="ECO:0000313" key="1">
    <source>
        <dbReference type="EMBL" id="PWL37564.1"/>
    </source>
</evidence>
<dbReference type="SUPFAM" id="SSF109854">
    <property type="entry name" value="DinB/YfiT-like putative metalloenzymes"/>
    <property type="match status" value="1"/>
</dbReference>
<comment type="caution">
    <text evidence="1">The sequence shown here is derived from an EMBL/GenBank/DDBJ whole genome shotgun (WGS) entry which is preliminary data.</text>
</comment>
<protein>
    <recommendedName>
        <fullName evidence="3">DUF1572 domain-containing protein</fullName>
    </recommendedName>
</protein>
<dbReference type="RefSeq" id="WP_109664607.1">
    <property type="nucleotide sequence ID" value="NZ_QGEG01000004.1"/>
</dbReference>